<keyword evidence="2" id="KW-1185">Reference proteome</keyword>
<organism evidence="1 2">
    <name type="scientific">Scutellospora calospora</name>
    <dbReference type="NCBI Taxonomy" id="85575"/>
    <lineage>
        <taxon>Eukaryota</taxon>
        <taxon>Fungi</taxon>
        <taxon>Fungi incertae sedis</taxon>
        <taxon>Mucoromycota</taxon>
        <taxon>Glomeromycotina</taxon>
        <taxon>Glomeromycetes</taxon>
        <taxon>Diversisporales</taxon>
        <taxon>Gigasporaceae</taxon>
        <taxon>Scutellospora</taxon>
    </lineage>
</organism>
<accession>A0ACA9L7P4</accession>
<gene>
    <name evidence="1" type="ORF">SCALOS_LOCUS3835</name>
</gene>
<dbReference type="EMBL" id="CAJVPM010004622">
    <property type="protein sequence ID" value="CAG8515300.1"/>
    <property type="molecule type" value="Genomic_DNA"/>
</dbReference>
<proteinExistence type="predicted"/>
<sequence length="503" mass="58330">MKILRPLDDLERIYLKYQSLNICKSNVYFTVRYYWDELVNLQNPFLEINISQILFPALERVISKTPHLCISIKDAKTSNPQFVILPEIDFSSVVKFVSISSNEELVNIMEKEFYTEFDLDDETKPYWRIIVGTNNKILHGDSEKQSDFNLCIMFTCHHVIGDGISSMAFQATLMEEMDEVFSQRKTHSFKLKVTIDQSMVIANPVRYFRKMFQSEDNSLKKNSPFTTPTLTSWFSKIRQYDVPNSINKIRYFSLSEKEFTPILSLAKTYGTCILSVLNMLTFFSIRETIIHTLDTQILNVIVPCSLRERVPPQVSWREFGNFSGGLSYEFNMDKISSIGLSDNNFKEQFWSLCHNYTLIIHSDLSTLTDKNNVEENNAKTNNVLKIVEDIIDKNAKDTNNEKNNVENQDKTQRSILLEMSNLGKFPKNSSNRKRLNLKVVDLNNSGEVNKFTTMRVNSISYDNILHMCILHHDGSISINSEQMDRFISKFLEISKIIVKDNLI</sequence>
<evidence type="ECO:0000313" key="1">
    <source>
        <dbReference type="EMBL" id="CAG8515300.1"/>
    </source>
</evidence>
<reference evidence="1" key="1">
    <citation type="submission" date="2021-06" db="EMBL/GenBank/DDBJ databases">
        <authorList>
            <person name="Kallberg Y."/>
            <person name="Tangrot J."/>
            <person name="Rosling A."/>
        </authorList>
    </citation>
    <scope>NUCLEOTIDE SEQUENCE</scope>
    <source>
        <strain evidence="1">AU212A</strain>
    </source>
</reference>
<protein>
    <submittedName>
        <fullName evidence="1">549_t:CDS:1</fullName>
    </submittedName>
</protein>
<name>A0ACA9L7P4_9GLOM</name>
<comment type="caution">
    <text evidence="1">The sequence shown here is derived from an EMBL/GenBank/DDBJ whole genome shotgun (WGS) entry which is preliminary data.</text>
</comment>
<evidence type="ECO:0000313" key="2">
    <source>
        <dbReference type="Proteomes" id="UP000789860"/>
    </source>
</evidence>
<dbReference type="Proteomes" id="UP000789860">
    <property type="component" value="Unassembled WGS sequence"/>
</dbReference>